<evidence type="ECO:0000256" key="8">
    <source>
        <dbReference type="ARBA" id="ARBA00023065"/>
    </source>
</evidence>
<keyword evidence="14" id="KW-1185">Reference proteome</keyword>
<keyword evidence="2 11" id="KW-0813">Transport</keyword>
<keyword evidence="10 11" id="KW-0739">Sodium transport</keyword>
<feature type="transmembrane region" description="Helical" evidence="11">
    <location>
        <begin position="280"/>
        <end position="313"/>
    </location>
</feature>
<evidence type="ECO:0000256" key="10">
    <source>
        <dbReference type="ARBA" id="ARBA00023201"/>
    </source>
</evidence>
<comment type="similarity">
    <text evidence="11">Belongs to the NhaA Na(+)/H(+) (TC 2.A.33) antiporter family.</text>
</comment>
<evidence type="ECO:0000256" key="7">
    <source>
        <dbReference type="ARBA" id="ARBA00023053"/>
    </source>
</evidence>
<evidence type="ECO:0000256" key="12">
    <source>
        <dbReference type="SAM" id="MobiDB-lite"/>
    </source>
</evidence>
<evidence type="ECO:0000256" key="9">
    <source>
        <dbReference type="ARBA" id="ARBA00023136"/>
    </source>
</evidence>
<dbReference type="Gene3D" id="1.20.1530.10">
    <property type="entry name" value="Na+/H+ antiporter like domain"/>
    <property type="match status" value="1"/>
</dbReference>
<feature type="transmembrane region" description="Helical" evidence="11">
    <location>
        <begin position="165"/>
        <end position="189"/>
    </location>
</feature>
<name>A0ABY0V8Y5_9ACTO</name>
<keyword evidence="6 11" id="KW-1133">Transmembrane helix</keyword>
<feature type="transmembrane region" description="Helical" evidence="11">
    <location>
        <begin position="256"/>
        <end position="273"/>
    </location>
</feature>
<evidence type="ECO:0000256" key="11">
    <source>
        <dbReference type="HAMAP-Rule" id="MF_01844"/>
    </source>
</evidence>
<dbReference type="Pfam" id="PF06965">
    <property type="entry name" value="Na_H_antiport_1"/>
    <property type="match status" value="1"/>
</dbReference>
<dbReference type="RefSeq" id="WP_092648740.1">
    <property type="nucleotide sequence ID" value="NZ_LT629792.1"/>
</dbReference>
<dbReference type="NCBIfam" id="TIGR00773">
    <property type="entry name" value="NhaA"/>
    <property type="match status" value="1"/>
</dbReference>
<accession>A0ABY0V8Y5</accession>
<keyword evidence="3 11" id="KW-0050">Antiport</keyword>
<feature type="region of interest" description="Disordered" evidence="12">
    <location>
        <begin position="1"/>
        <end position="30"/>
    </location>
</feature>
<dbReference type="Proteomes" id="UP000198976">
    <property type="component" value="Chromosome I"/>
</dbReference>
<dbReference type="InterPro" id="IPR023171">
    <property type="entry name" value="Na/H_antiporter_dom_sf"/>
</dbReference>
<feature type="transmembrane region" description="Helical" evidence="11">
    <location>
        <begin position="333"/>
        <end position="354"/>
    </location>
</feature>
<comment type="subcellular location">
    <subcellularLocation>
        <location evidence="1">Cell inner membrane</location>
        <topology evidence="1">Multi-pass membrane protein</topology>
    </subcellularLocation>
    <subcellularLocation>
        <location evidence="11">Cell membrane</location>
        <topology evidence="11">Multi-pass membrane protein</topology>
    </subcellularLocation>
</comment>
<evidence type="ECO:0000256" key="1">
    <source>
        <dbReference type="ARBA" id="ARBA00004429"/>
    </source>
</evidence>
<comment type="function">
    <text evidence="11">Na(+)/H(+) antiporter that extrudes sodium in exchange for external protons.</text>
</comment>
<keyword evidence="9 11" id="KW-0472">Membrane</keyword>
<keyword evidence="7 11" id="KW-0915">Sodium</keyword>
<dbReference type="HAMAP" id="MF_01844">
    <property type="entry name" value="NhaA"/>
    <property type="match status" value="1"/>
</dbReference>
<evidence type="ECO:0000256" key="3">
    <source>
        <dbReference type="ARBA" id="ARBA00022449"/>
    </source>
</evidence>
<feature type="transmembrane region" description="Helical" evidence="11">
    <location>
        <begin position="231"/>
        <end position="250"/>
    </location>
</feature>
<feature type="transmembrane region" description="Helical" evidence="11">
    <location>
        <begin position="406"/>
        <end position="428"/>
    </location>
</feature>
<evidence type="ECO:0000256" key="4">
    <source>
        <dbReference type="ARBA" id="ARBA00022475"/>
    </source>
</evidence>
<organism evidence="13 14">
    <name type="scientific">Schaalia radingae</name>
    <dbReference type="NCBI Taxonomy" id="131110"/>
    <lineage>
        <taxon>Bacteria</taxon>
        <taxon>Bacillati</taxon>
        <taxon>Actinomycetota</taxon>
        <taxon>Actinomycetes</taxon>
        <taxon>Actinomycetales</taxon>
        <taxon>Actinomycetaceae</taxon>
        <taxon>Schaalia</taxon>
    </lineage>
</organism>
<comment type="catalytic activity">
    <reaction evidence="11">
        <text>Na(+)(in) + 2 H(+)(out) = Na(+)(out) + 2 H(+)(in)</text>
        <dbReference type="Rhea" id="RHEA:29251"/>
        <dbReference type="ChEBI" id="CHEBI:15378"/>
        <dbReference type="ChEBI" id="CHEBI:29101"/>
    </reaction>
</comment>
<dbReference type="InterPro" id="IPR004670">
    <property type="entry name" value="NhaA"/>
</dbReference>
<evidence type="ECO:0000256" key="5">
    <source>
        <dbReference type="ARBA" id="ARBA00022692"/>
    </source>
</evidence>
<evidence type="ECO:0000313" key="14">
    <source>
        <dbReference type="Proteomes" id="UP000198976"/>
    </source>
</evidence>
<keyword evidence="5 11" id="KW-0812">Transmembrane</keyword>
<sequence length="473" mass="50346">MTLGSSEETTSTGGATREKRNTPRIPYRSDGIVHRSRHNFPGARLQQRPPILVSALPRKRVYASSSNASVGHRIRNAFQAIPRLLADETRTGLLLIVVALIALFLANSPWEPIYSAISHYEFGPESLGLHLSVHEWAADGLLTIFFFVVGLELKSDFVTGPLRDIREAALPMLAAAFGMVGPATIYVLIQTITGSDHFHGWAVPTATDIAFAVALLGIFGRGLPPAARTFLLTLAVVDDLLAIIVIAVFYSSGLNWLALGGALLTIVVFGFLVQRQITKWWLLIPLAVVAWALMLNSGVHATIAGVCLGMVVPAKRIRNRQLTHEFDEKLSPWSAGLALPVFAFFAAGVPVMGGEGGLSAALTDPITISVAVALPLGKLIGIWGSVAILTRYTRLCLGNGVDLPDIAAIGLLAGIGFTVAMLVAGLAFPGETEVFHARFGVILGTFAAALLGAIALHQRTSVRARGAHASNQR</sequence>
<feature type="transmembrane region" description="Helical" evidence="11">
    <location>
        <begin position="366"/>
        <end position="386"/>
    </location>
</feature>
<reference evidence="13 14" key="1">
    <citation type="submission" date="2016-10" db="EMBL/GenBank/DDBJ databases">
        <authorList>
            <person name="Varghese N."/>
            <person name="Submissions S."/>
        </authorList>
    </citation>
    <scope>NUCLEOTIDE SEQUENCE [LARGE SCALE GENOMIC DNA]</scope>
    <source>
        <strain evidence="13 14">DSM 9169</strain>
    </source>
</reference>
<proteinExistence type="inferred from homology"/>
<dbReference type="EMBL" id="LT629792">
    <property type="protein sequence ID" value="SDT99364.1"/>
    <property type="molecule type" value="Genomic_DNA"/>
</dbReference>
<feature type="transmembrane region" description="Helical" evidence="11">
    <location>
        <begin position="201"/>
        <end position="219"/>
    </location>
</feature>
<dbReference type="PANTHER" id="PTHR30341:SF0">
    <property type="entry name" value="NA(+)_H(+) ANTIPORTER NHAA"/>
    <property type="match status" value="1"/>
</dbReference>
<dbReference type="PANTHER" id="PTHR30341">
    <property type="entry name" value="SODIUM ION/PROTON ANTIPORTER NHAA-RELATED"/>
    <property type="match status" value="1"/>
</dbReference>
<evidence type="ECO:0000256" key="6">
    <source>
        <dbReference type="ARBA" id="ARBA00022989"/>
    </source>
</evidence>
<evidence type="ECO:0000313" key="13">
    <source>
        <dbReference type="EMBL" id="SDT99364.1"/>
    </source>
</evidence>
<keyword evidence="8 11" id="KW-0406">Ion transport</keyword>
<feature type="transmembrane region" description="Helical" evidence="11">
    <location>
        <begin position="92"/>
        <end position="110"/>
    </location>
</feature>
<feature type="transmembrane region" description="Helical" evidence="11">
    <location>
        <begin position="435"/>
        <end position="456"/>
    </location>
</feature>
<gene>
    <name evidence="11" type="primary">nhaA</name>
    <name evidence="13" type="ORF">SAMN04489714_1486</name>
</gene>
<evidence type="ECO:0000256" key="2">
    <source>
        <dbReference type="ARBA" id="ARBA00022448"/>
    </source>
</evidence>
<keyword evidence="4 11" id="KW-1003">Cell membrane</keyword>
<protein>
    <recommendedName>
        <fullName evidence="11">Na(+)/H(+) antiporter NhaA</fullName>
    </recommendedName>
    <alternativeName>
        <fullName evidence="11">Sodium/proton antiporter NhaA</fullName>
    </alternativeName>
</protein>
<feature type="compositionally biased region" description="Low complexity" evidence="12">
    <location>
        <begin position="1"/>
        <end position="14"/>
    </location>
</feature>